<dbReference type="EMBL" id="CP054491">
    <property type="protein sequence ID" value="QKQ28064.1"/>
    <property type="molecule type" value="Genomic_DNA"/>
</dbReference>
<dbReference type="Proteomes" id="UP000509658">
    <property type="component" value="Chromosome"/>
</dbReference>
<reference evidence="1 2" key="1">
    <citation type="submission" date="2020-05" db="EMBL/GenBank/DDBJ databases">
        <title>Horizontal transmission and recombination maintain forever young bacterial symbiont genomes.</title>
        <authorList>
            <person name="Russell S.L."/>
            <person name="Pepper-Tunick E."/>
            <person name="Svedberg J."/>
            <person name="Byrne A."/>
            <person name="Ruelas Castillo J."/>
            <person name="Vollmers C."/>
            <person name="Beinart R.A."/>
            <person name="Corbett-Detig R."/>
        </authorList>
    </citation>
    <scope>NUCLEOTIDE SEQUENCE [LARGE SCALE GENOMIC DNA]</scope>
    <source>
        <strain evidence="1">Santa_Monica_outfall</strain>
    </source>
</reference>
<sequence>MSSKRILVVSHKGDRIGTVPFIANDIAHYWQQSGYEVLFHQGFEGLPDADKVLLHANMTHVDERYLDALAGYPCVLNRAAVDISKRFISRQLVEADEGYSGAVLVKSNLNSHGESEWRNHCDRMRAEGGVGVGLRLMLEREQRKFQARRLRRAASPQSSEGYWVYPRVDDVPKFVWCDPYYVVEQFLPEPCEHGYALRHWFFLGRQDFCSVAYSDRPVFKPNDLTHSEPAPVPDQLREIRRELGFDYGKFDFTLHEGRVVLFDANKTPAFTSASRRVRFQPQLAELARGIEDYPD</sequence>
<gene>
    <name evidence="1" type="ORF">HUE57_18575</name>
</gene>
<accession>A0A6N0I0B4</accession>
<evidence type="ECO:0000313" key="2">
    <source>
        <dbReference type="Proteomes" id="UP000509658"/>
    </source>
</evidence>
<dbReference type="AlphaFoldDB" id="A0A6N0I0B4"/>
<protein>
    <recommendedName>
        <fullName evidence="3">ATP-grasp domain-containing protein</fullName>
    </recommendedName>
</protein>
<dbReference type="KEGG" id="rev:HUE57_18575"/>
<name>A0A6N0I0B4_9GAMM</name>
<organism evidence="1 2">
    <name type="scientific">Candidatus Reidiella endopervernicosa</name>
    <dbReference type="NCBI Taxonomy" id="2738883"/>
    <lineage>
        <taxon>Bacteria</taxon>
        <taxon>Pseudomonadati</taxon>
        <taxon>Pseudomonadota</taxon>
        <taxon>Gammaproteobacteria</taxon>
        <taxon>Candidatus Reidiella</taxon>
    </lineage>
</organism>
<proteinExistence type="predicted"/>
<evidence type="ECO:0000313" key="1">
    <source>
        <dbReference type="EMBL" id="QKQ28064.1"/>
    </source>
</evidence>
<evidence type="ECO:0008006" key="3">
    <source>
        <dbReference type="Google" id="ProtNLM"/>
    </source>
</evidence>
<dbReference type="RefSeq" id="WP_174673682.1">
    <property type="nucleotide sequence ID" value="NZ_CP054491.1"/>
</dbReference>
<keyword evidence="2" id="KW-1185">Reference proteome</keyword>